<dbReference type="EMBL" id="JANBUM010000493">
    <property type="protein sequence ID" value="KAJ2776453.1"/>
    <property type="molecule type" value="Genomic_DNA"/>
</dbReference>
<sequence>PQWNPAIDVLAVPEQRALRMLRLSGGQTIWRHALSEGMHKPVSTDTSDHLLIRAIAWHPAGSRIAVLHANGQIVHRDPARGDIVHKSSIGIAINERVVDMQWLACTSPAPGSLNKVDLPLEFYLPTLSSFDKSKSAPDNINPNDEPLSVIVATTETGSVWIALLGRTTGQ</sequence>
<protein>
    <recommendedName>
        <fullName evidence="1">Anaphase-promoting complex subunit 4-like WD40 domain-containing protein</fullName>
    </recommendedName>
</protein>
<dbReference type="Pfam" id="PF12894">
    <property type="entry name" value="ANAPC4_WD40"/>
    <property type="match status" value="1"/>
</dbReference>
<name>A0A9W8H169_9FUNG</name>
<dbReference type="Proteomes" id="UP001140172">
    <property type="component" value="Unassembled WGS sequence"/>
</dbReference>
<gene>
    <name evidence="2" type="ORF">GGI15_004843</name>
</gene>
<accession>A0A9W8H169</accession>
<reference evidence="2" key="1">
    <citation type="submission" date="2022-07" db="EMBL/GenBank/DDBJ databases">
        <title>Phylogenomic reconstructions and comparative analyses of Kickxellomycotina fungi.</title>
        <authorList>
            <person name="Reynolds N.K."/>
            <person name="Stajich J.E."/>
            <person name="Barry K."/>
            <person name="Grigoriev I.V."/>
            <person name="Crous P."/>
            <person name="Smith M.E."/>
        </authorList>
    </citation>
    <scope>NUCLEOTIDE SEQUENCE</scope>
    <source>
        <strain evidence="2">BCRC 34489</strain>
    </source>
</reference>
<dbReference type="AlphaFoldDB" id="A0A9W8H169"/>
<dbReference type="SUPFAM" id="SSF82171">
    <property type="entry name" value="DPP6 N-terminal domain-like"/>
    <property type="match status" value="1"/>
</dbReference>
<comment type="caution">
    <text evidence="2">The sequence shown here is derived from an EMBL/GenBank/DDBJ whole genome shotgun (WGS) entry which is preliminary data.</text>
</comment>
<proteinExistence type="predicted"/>
<dbReference type="InterPro" id="IPR024977">
    <property type="entry name" value="Apc4-like_WD40_dom"/>
</dbReference>
<dbReference type="OrthoDB" id="2110451at2759"/>
<evidence type="ECO:0000313" key="2">
    <source>
        <dbReference type="EMBL" id="KAJ2776453.1"/>
    </source>
</evidence>
<feature type="non-terminal residue" evidence="2">
    <location>
        <position position="170"/>
    </location>
</feature>
<keyword evidence="3" id="KW-1185">Reference proteome</keyword>
<evidence type="ECO:0000313" key="3">
    <source>
        <dbReference type="Proteomes" id="UP001140172"/>
    </source>
</evidence>
<organism evidence="2 3">
    <name type="scientific">Coemansia interrupta</name>
    <dbReference type="NCBI Taxonomy" id="1126814"/>
    <lineage>
        <taxon>Eukaryota</taxon>
        <taxon>Fungi</taxon>
        <taxon>Fungi incertae sedis</taxon>
        <taxon>Zoopagomycota</taxon>
        <taxon>Kickxellomycotina</taxon>
        <taxon>Kickxellomycetes</taxon>
        <taxon>Kickxellales</taxon>
        <taxon>Kickxellaceae</taxon>
        <taxon>Coemansia</taxon>
    </lineage>
</organism>
<feature type="domain" description="Anaphase-promoting complex subunit 4-like WD40" evidence="1">
    <location>
        <begin position="2"/>
        <end position="102"/>
    </location>
</feature>
<evidence type="ECO:0000259" key="1">
    <source>
        <dbReference type="Pfam" id="PF12894"/>
    </source>
</evidence>